<protein>
    <submittedName>
        <fullName evidence="3">Uncharacterized protein</fullName>
    </submittedName>
</protein>
<feature type="compositionally biased region" description="Acidic residues" evidence="1">
    <location>
        <begin position="92"/>
        <end position="106"/>
    </location>
</feature>
<evidence type="ECO:0000313" key="4">
    <source>
        <dbReference type="Proteomes" id="UP001642360"/>
    </source>
</evidence>
<keyword evidence="2" id="KW-0472">Membrane</keyword>
<accession>A0ABC8UPV5</accession>
<keyword evidence="2" id="KW-0812">Transmembrane</keyword>
<evidence type="ECO:0000313" key="3">
    <source>
        <dbReference type="EMBL" id="CAK9183096.1"/>
    </source>
</evidence>
<reference evidence="3 4" key="1">
    <citation type="submission" date="2024-02" db="EMBL/GenBank/DDBJ databases">
        <authorList>
            <person name="Vignale AGUSTIN F."/>
            <person name="Sosa J E."/>
            <person name="Modenutti C."/>
        </authorList>
    </citation>
    <scope>NUCLEOTIDE SEQUENCE [LARGE SCALE GENOMIC DNA]</scope>
</reference>
<dbReference type="Proteomes" id="UP001642360">
    <property type="component" value="Unassembled WGS sequence"/>
</dbReference>
<name>A0ABC8UPV5_9AQUA</name>
<evidence type="ECO:0000256" key="1">
    <source>
        <dbReference type="SAM" id="MobiDB-lite"/>
    </source>
</evidence>
<keyword evidence="2" id="KW-1133">Transmembrane helix</keyword>
<proteinExistence type="predicted"/>
<sequence length="193" mass="21165">MGSVKQMAGVTGHIMEAQLQDEISPNPRVRATLHLGSETYSVHVKKGILSEQLVSMKEESMSILKEFITKHNEESMSILKEFITKHNVPNNDPDEPDEISSEDDAEIPEKSPRNTSENVLVVILASGIGYSTATSPGVLSSVMVTPMKIINIIGAIVLSLLAVVSADVFFEERFEGNTDFLDEVLFLLSVNFT</sequence>
<dbReference type="PANTHER" id="PTHR37194">
    <property type="entry name" value="T2E6.7-RELATED"/>
    <property type="match status" value="1"/>
</dbReference>
<dbReference type="EMBL" id="CAUOFW020008503">
    <property type="protein sequence ID" value="CAK9183096.1"/>
    <property type="molecule type" value="Genomic_DNA"/>
</dbReference>
<dbReference type="PANTHER" id="PTHR37194:SF2">
    <property type="entry name" value="T2E6.7-RELATED"/>
    <property type="match status" value="1"/>
</dbReference>
<organism evidence="3 4">
    <name type="scientific">Ilex paraguariensis</name>
    <name type="common">yerba mate</name>
    <dbReference type="NCBI Taxonomy" id="185542"/>
    <lineage>
        <taxon>Eukaryota</taxon>
        <taxon>Viridiplantae</taxon>
        <taxon>Streptophyta</taxon>
        <taxon>Embryophyta</taxon>
        <taxon>Tracheophyta</taxon>
        <taxon>Spermatophyta</taxon>
        <taxon>Magnoliopsida</taxon>
        <taxon>eudicotyledons</taxon>
        <taxon>Gunneridae</taxon>
        <taxon>Pentapetalae</taxon>
        <taxon>asterids</taxon>
        <taxon>campanulids</taxon>
        <taxon>Aquifoliales</taxon>
        <taxon>Aquifoliaceae</taxon>
        <taxon>Ilex</taxon>
    </lineage>
</organism>
<comment type="caution">
    <text evidence="3">The sequence shown here is derived from an EMBL/GenBank/DDBJ whole genome shotgun (WGS) entry which is preliminary data.</text>
</comment>
<feature type="transmembrane region" description="Helical" evidence="2">
    <location>
        <begin position="149"/>
        <end position="170"/>
    </location>
</feature>
<feature type="transmembrane region" description="Helical" evidence="2">
    <location>
        <begin position="119"/>
        <end position="143"/>
    </location>
</feature>
<dbReference type="AlphaFoldDB" id="A0ABC8UPV5"/>
<gene>
    <name evidence="3" type="ORF">ILEXP_LOCUS53334</name>
</gene>
<keyword evidence="4" id="KW-1185">Reference proteome</keyword>
<evidence type="ECO:0000256" key="2">
    <source>
        <dbReference type="SAM" id="Phobius"/>
    </source>
</evidence>
<feature type="region of interest" description="Disordered" evidence="1">
    <location>
        <begin position="85"/>
        <end position="113"/>
    </location>
</feature>